<protein>
    <submittedName>
        <fullName evidence="1">Uncharacterized protein</fullName>
    </submittedName>
</protein>
<evidence type="ECO:0000313" key="1">
    <source>
        <dbReference type="EMBL" id="KAH7973471.1"/>
    </source>
</evidence>
<dbReference type="EMBL" id="CM023479">
    <property type="protein sequence ID" value="KAH7973471.1"/>
    <property type="molecule type" value="Genomic_DNA"/>
</dbReference>
<sequence length="306" mass="35252">MSNEINIDNWDAVNWDAISTMWIDLEELLLLQQRDADYKREVDSLERKKFRLEARLRAVNLKVEQLRRDSARQESAILRDLEHEANSLMQEVSKAKEEARALELQCSQVEAKTPNWGGQRLDLERRVEELKLQDSNGVAEGFKMRKLLQELRFEVAQLEQEQRELCEAERQSRARVDSLLTEERQRTEIRRQLDAHNDELKLALIQARARSACGPPPGRRQASRSANDSGATTKEADFRVAGVDGGASRQLRQQLEQTHQQLWDQIVRARDAFADLLKKVGCRDARNAAVQTDPEPNENHSERLAP</sequence>
<organism evidence="1 2">
    <name type="scientific">Dermacentor silvarum</name>
    <name type="common">Tick</name>
    <dbReference type="NCBI Taxonomy" id="543639"/>
    <lineage>
        <taxon>Eukaryota</taxon>
        <taxon>Metazoa</taxon>
        <taxon>Ecdysozoa</taxon>
        <taxon>Arthropoda</taxon>
        <taxon>Chelicerata</taxon>
        <taxon>Arachnida</taxon>
        <taxon>Acari</taxon>
        <taxon>Parasitiformes</taxon>
        <taxon>Ixodida</taxon>
        <taxon>Ixodoidea</taxon>
        <taxon>Ixodidae</taxon>
        <taxon>Rhipicephalinae</taxon>
        <taxon>Dermacentor</taxon>
    </lineage>
</organism>
<dbReference type="Proteomes" id="UP000821865">
    <property type="component" value="Chromosome 10"/>
</dbReference>
<comment type="caution">
    <text evidence="1">The sequence shown here is derived from an EMBL/GenBank/DDBJ whole genome shotgun (WGS) entry which is preliminary data.</text>
</comment>
<reference evidence="1" key="1">
    <citation type="submission" date="2020-05" db="EMBL/GenBank/DDBJ databases">
        <title>Large-scale comparative analyses of tick genomes elucidate their genetic diversity and vector capacities.</title>
        <authorList>
            <person name="Jia N."/>
            <person name="Wang J."/>
            <person name="Shi W."/>
            <person name="Du L."/>
            <person name="Sun Y."/>
            <person name="Zhan W."/>
            <person name="Jiang J."/>
            <person name="Wang Q."/>
            <person name="Zhang B."/>
            <person name="Ji P."/>
            <person name="Sakyi L.B."/>
            <person name="Cui X."/>
            <person name="Yuan T."/>
            <person name="Jiang B."/>
            <person name="Yang W."/>
            <person name="Lam T.T.-Y."/>
            <person name="Chang Q."/>
            <person name="Ding S."/>
            <person name="Wang X."/>
            <person name="Zhu J."/>
            <person name="Ruan X."/>
            <person name="Zhao L."/>
            <person name="Wei J."/>
            <person name="Que T."/>
            <person name="Du C."/>
            <person name="Cheng J."/>
            <person name="Dai P."/>
            <person name="Han X."/>
            <person name="Huang E."/>
            <person name="Gao Y."/>
            <person name="Liu J."/>
            <person name="Shao H."/>
            <person name="Ye R."/>
            <person name="Li L."/>
            <person name="Wei W."/>
            <person name="Wang X."/>
            <person name="Wang C."/>
            <person name="Yang T."/>
            <person name="Huo Q."/>
            <person name="Li W."/>
            <person name="Guo W."/>
            <person name="Chen H."/>
            <person name="Zhou L."/>
            <person name="Ni X."/>
            <person name="Tian J."/>
            <person name="Zhou Y."/>
            <person name="Sheng Y."/>
            <person name="Liu T."/>
            <person name="Pan Y."/>
            <person name="Xia L."/>
            <person name="Li J."/>
            <person name="Zhao F."/>
            <person name="Cao W."/>
        </authorList>
    </citation>
    <scope>NUCLEOTIDE SEQUENCE</scope>
    <source>
        <strain evidence="1">Dsil-2018</strain>
    </source>
</reference>
<gene>
    <name evidence="1" type="ORF">HPB49_001438</name>
</gene>
<accession>A0ACB8DM76</accession>
<keyword evidence="2" id="KW-1185">Reference proteome</keyword>
<proteinExistence type="predicted"/>
<evidence type="ECO:0000313" key="2">
    <source>
        <dbReference type="Proteomes" id="UP000821865"/>
    </source>
</evidence>
<name>A0ACB8DM76_DERSI</name>